<dbReference type="InterPro" id="IPR010699">
    <property type="entry name" value="DUF1275"/>
</dbReference>
<feature type="transmembrane region" description="Helical" evidence="1">
    <location>
        <begin position="57"/>
        <end position="77"/>
    </location>
</feature>
<dbReference type="Pfam" id="PF06912">
    <property type="entry name" value="DUF1275"/>
    <property type="match status" value="1"/>
</dbReference>
<keyword evidence="1" id="KW-0812">Transmembrane</keyword>
<sequence>MQRYPMPVIGVAILLAALAGFVDALAYASLGGFFASFMSGNTTRIGVSLGTSEYRDAVIAGSLILSFLSGVVLSSVINHAWPRWKGVSVMVAVTLLLAAAAVTDWLGPRPVALLFLAAAMGAENGVFAFGGHIRINITYMTGTLVRFGQKLGCALMGVGGRWEWLRDLLLWVGFFCGVLGGSFTFTDYGEWAFWAAPAAAAVLTLIIALLPRRHFQE</sequence>
<feature type="transmembrane region" description="Helical" evidence="1">
    <location>
        <begin position="191"/>
        <end position="210"/>
    </location>
</feature>
<comment type="caution">
    <text evidence="2">The sequence shown here is derived from an EMBL/GenBank/DDBJ whole genome shotgun (WGS) entry which is preliminary data.</text>
</comment>
<dbReference type="RefSeq" id="WP_284054171.1">
    <property type="nucleotide sequence ID" value="NZ_JAGRQC010000003.1"/>
</dbReference>
<evidence type="ECO:0000256" key="1">
    <source>
        <dbReference type="SAM" id="Phobius"/>
    </source>
</evidence>
<feature type="transmembrane region" description="Helical" evidence="1">
    <location>
        <begin position="89"/>
        <end position="106"/>
    </location>
</feature>
<keyword evidence="3" id="KW-1185">Reference proteome</keyword>
<reference evidence="2" key="1">
    <citation type="submission" date="2021-04" db="EMBL/GenBank/DDBJ databases">
        <title>Ouciella asimina sp. nov., isolated from the surface seawater in the hydrothermal field of Okinawa Trough.</title>
        <authorList>
            <person name="Shuang W."/>
        </authorList>
    </citation>
    <scope>NUCLEOTIDE SEQUENCE</scope>
    <source>
        <strain evidence="2">LXI357</strain>
    </source>
</reference>
<evidence type="ECO:0000313" key="3">
    <source>
        <dbReference type="Proteomes" id="UP000676996"/>
    </source>
</evidence>
<proteinExistence type="predicted"/>
<name>A0A8T4IKM0_9SPHN</name>
<organism evidence="2 3">
    <name type="scientific">Stakelama marina</name>
    <dbReference type="NCBI Taxonomy" id="2826939"/>
    <lineage>
        <taxon>Bacteria</taxon>
        <taxon>Pseudomonadati</taxon>
        <taxon>Pseudomonadota</taxon>
        <taxon>Alphaproteobacteria</taxon>
        <taxon>Sphingomonadales</taxon>
        <taxon>Sphingomonadaceae</taxon>
        <taxon>Stakelama</taxon>
    </lineage>
</organism>
<keyword evidence="1" id="KW-1133">Transmembrane helix</keyword>
<gene>
    <name evidence="2" type="ORF">J7S20_10365</name>
</gene>
<dbReference type="AlphaFoldDB" id="A0A8T4IKM0"/>
<keyword evidence="1" id="KW-0472">Membrane</keyword>
<accession>A0A8T4IKM0</accession>
<evidence type="ECO:0000313" key="2">
    <source>
        <dbReference type="EMBL" id="MBR0552909.1"/>
    </source>
</evidence>
<dbReference type="Proteomes" id="UP000676996">
    <property type="component" value="Unassembled WGS sequence"/>
</dbReference>
<dbReference type="EMBL" id="JAGRQC010000003">
    <property type="protein sequence ID" value="MBR0552909.1"/>
    <property type="molecule type" value="Genomic_DNA"/>
</dbReference>
<dbReference type="PANTHER" id="PTHR37314:SF4">
    <property type="entry name" value="UPF0700 TRANSMEMBRANE PROTEIN YOAK"/>
    <property type="match status" value="1"/>
</dbReference>
<feature type="transmembrane region" description="Helical" evidence="1">
    <location>
        <begin position="112"/>
        <end position="130"/>
    </location>
</feature>
<protein>
    <submittedName>
        <fullName evidence="2">DUF1275 domain-containing protein</fullName>
    </submittedName>
</protein>
<feature type="transmembrane region" description="Helical" evidence="1">
    <location>
        <begin position="168"/>
        <end position="185"/>
    </location>
</feature>
<dbReference type="PANTHER" id="PTHR37314">
    <property type="entry name" value="SLR0142 PROTEIN"/>
    <property type="match status" value="1"/>
</dbReference>